<evidence type="ECO:0000256" key="4">
    <source>
        <dbReference type="ARBA" id="ARBA00002636"/>
    </source>
</evidence>
<evidence type="ECO:0000256" key="7">
    <source>
        <dbReference type="ARBA" id="ARBA00006739"/>
    </source>
</evidence>
<dbReference type="STRING" id="9516.ENSCCAP00000018454"/>
<name>A0A2K5QRD7_CEBIM</name>
<comment type="cofactor">
    <cofactor evidence="1">
        <name>Ca(2+)</name>
        <dbReference type="ChEBI" id="CHEBI:29108"/>
    </cofactor>
</comment>
<keyword evidence="10 16" id="KW-0328">Glycosyltransferase</keyword>
<dbReference type="GO" id="GO:0006488">
    <property type="term" value="P:dolichol-linked oligosaccharide biosynthetic process"/>
    <property type="evidence" value="ECO:0007669"/>
    <property type="project" value="TreeGrafter"/>
</dbReference>
<accession>A0A2K5QRD7</accession>
<feature type="domain" description="Glycosyltransferase 2-like" evidence="17">
    <location>
        <begin position="28"/>
        <end position="215"/>
    </location>
</feature>
<evidence type="ECO:0000256" key="10">
    <source>
        <dbReference type="ARBA" id="ARBA00022676"/>
    </source>
</evidence>
<comment type="similarity">
    <text evidence="7 16">Belongs to the glycosyltransferase 2 family.</text>
</comment>
<gene>
    <name evidence="18" type="primary">DPM1</name>
</gene>
<comment type="pathway">
    <text evidence="6 16">Protein modification; protein glycosylation.</text>
</comment>
<reference evidence="18" key="1">
    <citation type="submission" date="2025-08" db="UniProtKB">
        <authorList>
            <consortium name="Ensembl"/>
        </authorList>
    </citation>
    <scope>IDENTIFICATION</scope>
</reference>
<organism evidence="18 19">
    <name type="scientific">Cebus imitator</name>
    <name type="common">Panamanian white-faced capuchin</name>
    <name type="synonym">Cebus capucinus imitator</name>
    <dbReference type="NCBI Taxonomy" id="2715852"/>
    <lineage>
        <taxon>Eukaryota</taxon>
        <taxon>Metazoa</taxon>
        <taxon>Chordata</taxon>
        <taxon>Craniata</taxon>
        <taxon>Vertebrata</taxon>
        <taxon>Euteleostomi</taxon>
        <taxon>Mammalia</taxon>
        <taxon>Eutheria</taxon>
        <taxon>Euarchontoglires</taxon>
        <taxon>Primates</taxon>
        <taxon>Haplorrhini</taxon>
        <taxon>Platyrrhini</taxon>
        <taxon>Cebidae</taxon>
        <taxon>Cebinae</taxon>
        <taxon>Cebus</taxon>
    </lineage>
</organism>
<evidence type="ECO:0000256" key="3">
    <source>
        <dbReference type="ARBA" id="ARBA00001946"/>
    </source>
</evidence>
<dbReference type="GO" id="GO:0046872">
    <property type="term" value="F:metal ion binding"/>
    <property type="evidence" value="ECO:0007669"/>
    <property type="project" value="UniProtKB-KW"/>
</dbReference>
<comment type="subunit">
    <text evidence="16">Component of the dolichol-phosphate mannose (DPM) synthase complex.</text>
</comment>
<evidence type="ECO:0000313" key="19">
    <source>
        <dbReference type="Proteomes" id="UP000233040"/>
    </source>
</evidence>
<dbReference type="GO" id="GO:0035269">
    <property type="term" value="P:protein O-linked glycosylation via mannose"/>
    <property type="evidence" value="ECO:0007669"/>
    <property type="project" value="Ensembl"/>
</dbReference>
<evidence type="ECO:0000256" key="6">
    <source>
        <dbReference type="ARBA" id="ARBA00004922"/>
    </source>
</evidence>
<evidence type="ECO:0000256" key="2">
    <source>
        <dbReference type="ARBA" id="ARBA00001936"/>
    </source>
</evidence>
<protein>
    <recommendedName>
        <fullName evidence="9 16">Dolichol-phosphate mannosyltransferase subunit 1</fullName>
        <ecNumber evidence="8 16">2.4.1.83</ecNumber>
    </recommendedName>
</protein>
<evidence type="ECO:0000256" key="15">
    <source>
        <dbReference type="ARBA" id="ARBA00023211"/>
    </source>
</evidence>
<evidence type="ECO:0000256" key="16">
    <source>
        <dbReference type="RuleBase" id="RU365083"/>
    </source>
</evidence>
<dbReference type="GO" id="GO:0006506">
    <property type="term" value="P:GPI anchor biosynthetic process"/>
    <property type="evidence" value="ECO:0007669"/>
    <property type="project" value="Ensembl"/>
</dbReference>
<evidence type="ECO:0000256" key="9">
    <source>
        <dbReference type="ARBA" id="ARBA00014858"/>
    </source>
</evidence>
<keyword evidence="13 16" id="KW-0256">Endoplasmic reticulum</keyword>
<keyword evidence="15" id="KW-0464">Manganese</keyword>
<dbReference type="EC" id="2.4.1.83" evidence="8 16"/>
<evidence type="ECO:0000256" key="13">
    <source>
        <dbReference type="ARBA" id="ARBA00022824"/>
    </source>
</evidence>
<reference evidence="18" key="2">
    <citation type="submission" date="2025-09" db="UniProtKB">
        <authorList>
            <consortium name="Ensembl"/>
        </authorList>
    </citation>
    <scope>IDENTIFICATION</scope>
</reference>
<comment type="catalytic activity">
    <reaction evidence="16">
        <text>a di-trans,poly-cis-dolichyl phosphate + GDP-alpha-D-mannose = a di-trans,poly-cis-dolichyl beta-D-mannosyl phosphate + GDP</text>
        <dbReference type="Rhea" id="RHEA:21184"/>
        <dbReference type="Rhea" id="RHEA-COMP:19498"/>
        <dbReference type="Rhea" id="RHEA-COMP:19501"/>
        <dbReference type="ChEBI" id="CHEBI:57527"/>
        <dbReference type="ChEBI" id="CHEBI:57683"/>
        <dbReference type="ChEBI" id="CHEBI:58189"/>
        <dbReference type="ChEBI" id="CHEBI:58211"/>
    </reaction>
</comment>
<evidence type="ECO:0000256" key="11">
    <source>
        <dbReference type="ARBA" id="ARBA00022679"/>
    </source>
</evidence>
<dbReference type="PANTHER" id="PTHR43398">
    <property type="entry name" value="DOLICHOL-PHOSPHATE MANNOSYLTRANSFERASE SUBUNIT 1"/>
    <property type="match status" value="1"/>
</dbReference>
<dbReference type="Gene3D" id="3.90.550.10">
    <property type="entry name" value="Spore Coat Polysaccharide Biosynthesis Protein SpsA, Chain A"/>
    <property type="match status" value="1"/>
</dbReference>
<proteinExistence type="inferred from homology"/>
<sequence>MASLEVSRSPLRSRRELEVRSTRQDKCSVLLPTYNERENLPLIVWLLVKSFSESGINYEIIIIDDGSPDGTKDVAEQLEKIYGSDRILLRPREKKLGLGTAYIHGMKHATGNYIIIMDADLSHHPKFIPEFIRKQKEGNFDIVSGTRYKGNGGVYGWDLKRKIISDGVLPCCPENLIVLFGSRGANFLTQILLRPGASDLTGSFRLYRKEVLEKLIEKCVSKGYVFQMEMIVRARQLNYTIGEVPISFVDRVYGESKLGGNEIISFLRGLLTLFATT</sequence>
<dbReference type="GO" id="GO:0180047">
    <property type="term" value="P:dolichol phosphate mannose biosynthetic process"/>
    <property type="evidence" value="ECO:0007669"/>
    <property type="project" value="Ensembl"/>
</dbReference>
<dbReference type="FunFam" id="3.90.550.10:FF:000036">
    <property type="entry name" value="Dolichol-phosphate mannosyltransferase subunit 1"/>
    <property type="match status" value="1"/>
</dbReference>
<comment type="function">
    <text evidence="4">Transfers mannose from GDP-mannose to dolichol monophosphate to form dolichol phosphate mannose (Dol-P-Man) which is the mannosyl donor in pathways leading to N-glycosylation, glycosyl phosphatidylinositol membrane anchoring, and O-mannosylation of proteins; catalytic subunit of the dolichol-phosphate mannose (DPM) synthase complex.</text>
</comment>
<keyword evidence="19" id="KW-1185">Reference proteome</keyword>
<dbReference type="PANTHER" id="PTHR43398:SF1">
    <property type="entry name" value="DOLICHOL-PHOSPHATE MANNOSYLTRANSFERASE SUBUNIT 1"/>
    <property type="match status" value="1"/>
</dbReference>
<dbReference type="CDD" id="cd06442">
    <property type="entry name" value="DPM1_like"/>
    <property type="match status" value="1"/>
</dbReference>
<dbReference type="GO" id="GO:0004582">
    <property type="term" value="F:dolichyl-phosphate beta-D-mannosyltransferase activity"/>
    <property type="evidence" value="ECO:0007669"/>
    <property type="project" value="UniProtKB-UniRule"/>
</dbReference>
<dbReference type="InterPro" id="IPR039528">
    <property type="entry name" value="DPM1-like"/>
</dbReference>
<dbReference type="OMA" id="KCFRREV"/>
<comment type="cofactor">
    <cofactor evidence="3">
        <name>Mg(2+)</name>
        <dbReference type="ChEBI" id="CHEBI:18420"/>
    </cofactor>
</comment>
<dbReference type="GO" id="GO:0070482">
    <property type="term" value="P:response to oxygen levels"/>
    <property type="evidence" value="ECO:0007669"/>
    <property type="project" value="Ensembl"/>
</dbReference>
<dbReference type="Proteomes" id="UP000233040">
    <property type="component" value="Unassembled WGS sequence"/>
</dbReference>
<dbReference type="GO" id="GO:0033185">
    <property type="term" value="C:dolichol-phosphate-mannose synthase complex"/>
    <property type="evidence" value="ECO:0007669"/>
    <property type="project" value="Ensembl"/>
</dbReference>
<evidence type="ECO:0000256" key="14">
    <source>
        <dbReference type="ARBA" id="ARBA00022842"/>
    </source>
</evidence>
<evidence type="ECO:0000256" key="12">
    <source>
        <dbReference type="ARBA" id="ARBA00022723"/>
    </source>
</evidence>
<comment type="cofactor">
    <cofactor evidence="2">
        <name>Mn(2+)</name>
        <dbReference type="ChEBI" id="CHEBI:29035"/>
    </cofactor>
</comment>
<keyword evidence="11 16" id="KW-0808">Transferase</keyword>
<comment type="subcellular location">
    <subcellularLocation>
        <location evidence="5 16">Endoplasmic reticulum</location>
    </subcellularLocation>
</comment>
<dbReference type="GeneTree" id="ENSGT00940000153481"/>
<dbReference type="UniPathway" id="UPA00378"/>
<keyword evidence="12" id="KW-0479">Metal-binding</keyword>
<evidence type="ECO:0000256" key="1">
    <source>
        <dbReference type="ARBA" id="ARBA00001913"/>
    </source>
</evidence>
<dbReference type="Pfam" id="PF00535">
    <property type="entry name" value="Glycos_transf_2"/>
    <property type="match status" value="1"/>
</dbReference>
<dbReference type="InterPro" id="IPR029044">
    <property type="entry name" value="Nucleotide-diphossugar_trans"/>
</dbReference>
<dbReference type="SUPFAM" id="SSF53448">
    <property type="entry name" value="Nucleotide-diphospho-sugar transferases"/>
    <property type="match status" value="1"/>
</dbReference>
<dbReference type="Ensembl" id="ENSCCAT00000035929.1">
    <property type="protein sequence ID" value="ENSCCAP00000018454.1"/>
    <property type="gene ID" value="ENSCCAG00000027064.1"/>
</dbReference>
<keyword evidence="14" id="KW-0460">Magnesium</keyword>
<evidence type="ECO:0000313" key="18">
    <source>
        <dbReference type="Ensembl" id="ENSCCAP00000018454.1"/>
    </source>
</evidence>
<dbReference type="InterPro" id="IPR001173">
    <property type="entry name" value="Glyco_trans_2-like"/>
</dbReference>
<dbReference type="GO" id="GO:0005789">
    <property type="term" value="C:endoplasmic reticulum membrane"/>
    <property type="evidence" value="ECO:0007669"/>
    <property type="project" value="Ensembl"/>
</dbReference>
<evidence type="ECO:0000256" key="5">
    <source>
        <dbReference type="ARBA" id="ARBA00004240"/>
    </source>
</evidence>
<evidence type="ECO:0000256" key="8">
    <source>
        <dbReference type="ARBA" id="ARBA00012704"/>
    </source>
</evidence>
<dbReference type="AlphaFoldDB" id="A0A2K5QRD7"/>
<evidence type="ECO:0000259" key="17">
    <source>
        <dbReference type="Pfam" id="PF00535"/>
    </source>
</evidence>